<feature type="repeat" description="ANK" evidence="1">
    <location>
        <begin position="33"/>
        <end position="65"/>
    </location>
</feature>
<evidence type="ECO:0000313" key="2">
    <source>
        <dbReference type="EMBL" id="KAJ5184461.1"/>
    </source>
</evidence>
<dbReference type="PROSITE" id="PS50088">
    <property type="entry name" value="ANK_REPEAT"/>
    <property type="match status" value="2"/>
</dbReference>
<evidence type="ECO:0000313" key="3">
    <source>
        <dbReference type="Proteomes" id="UP001150879"/>
    </source>
</evidence>
<evidence type="ECO:0000256" key="1">
    <source>
        <dbReference type="PROSITE-ProRule" id="PRU00023"/>
    </source>
</evidence>
<evidence type="ECO:0008006" key="4">
    <source>
        <dbReference type="Google" id="ProtNLM"/>
    </source>
</evidence>
<dbReference type="EMBL" id="JAPQKP010000006">
    <property type="protein sequence ID" value="KAJ5184461.1"/>
    <property type="molecule type" value="Genomic_DNA"/>
</dbReference>
<dbReference type="Pfam" id="PF12796">
    <property type="entry name" value="Ank_2"/>
    <property type="match status" value="1"/>
</dbReference>
<keyword evidence="3" id="KW-1185">Reference proteome</keyword>
<dbReference type="PROSITE" id="PS50297">
    <property type="entry name" value="ANK_REP_REGION"/>
    <property type="match status" value="1"/>
</dbReference>
<protein>
    <recommendedName>
        <fullName evidence="4">VWFA domain-containing protein</fullName>
    </recommendedName>
</protein>
<dbReference type="InterPro" id="IPR002110">
    <property type="entry name" value="Ankyrin_rpt"/>
</dbReference>
<dbReference type="InterPro" id="IPR036770">
    <property type="entry name" value="Ankyrin_rpt-contain_sf"/>
</dbReference>
<comment type="caution">
    <text evidence="2">The sequence shown here is derived from an EMBL/GenBank/DDBJ whole genome shotgun (WGS) entry which is preliminary data.</text>
</comment>
<feature type="repeat" description="ANK" evidence="1">
    <location>
        <begin position="65"/>
        <end position="100"/>
    </location>
</feature>
<accession>A0A9W9IVV7</accession>
<dbReference type="AlphaFoldDB" id="A0A9W9IVV7"/>
<dbReference type="Gene3D" id="1.25.40.20">
    <property type="entry name" value="Ankyrin repeat-containing domain"/>
    <property type="match status" value="1"/>
</dbReference>
<dbReference type="SMART" id="SM00248">
    <property type="entry name" value="ANK"/>
    <property type="match status" value="4"/>
</dbReference>
<name>A0A9W9IVV7_9EURO</name>
<sequence length="503" mass="56138">MESIYKIAENGKLTDRDLEGKGPNEINKVNYKSKLTPLGIAVWNGHVKTINLLLKRGANANGTADTRPPLWVAAAKTNYRAAHIVQILLKNGADPNQRSLIDKNTTPLIEAVGSGDFPEVVSLLVDAGAKCHELVDDRGRTAQEIAEAKKDREILQALLPRSERTRSRVDATGLVVCLVLGVVFLVNRNPMFKVAIAAGGAVIYASRNAIKERFDMTGAFEKRVPKEVQERKDEQKFAKSMTDFIKKKKLDSFFPPGDPFLQKVVKNSVRLKRDPDNTASPHDLARLALYQPVLYCDDSGSMTEGGRRDAQNNIVQRITSITTKIVPDEGGIILRFINAETRPDMNKPSEEQINTIMTNLSLDGWTPIGTNLSSKVIEDCVYKPLKEDRLKRPVLVSITTDGQPSKESPDTLKNAILDCGKTLEKHKFNRNVVRFQISQIGVDAQAEDFLNSLDDDPELENVLYRTAERLDKEFEDLRQKDSELEAWLLKLLMGPIVDAGDYY</sequence>
<keyword evidence="1" id="KW-0040">ANK repeat</keyword>
<dbReference type="SUPFAM" id="SSF48403">
    <property type="entry name" value="Ankyrin repeat"/>
    <property type="match status" value="1"/>
</dbReference>
<dbReference type="PANTHER" id="PTHR34706">
    <property type="entry name" value="SLR1338 PROTEIN"/>
    <property type="match status" value="1"/>
</dbReference>
<dbReference type="Proteomes" id="UP001150879">
    <property type="component" value="Unassembled WGS sequence"/>
</dbReference>
<dbReference type="PANTHER" id="PTHR34706:SF3">
    <property type="entry name" value="ANKYRIN REPEAT PROTEIN (AFU_ORTHOLOGUE AFUA_7G06200)"/>
    <property type="match status" value="1"/>
</dbReference>
<reference evidence="2" key="1">
    <citation type="submission" date="2022-11" db="EMBL/GenBank/DDBJ databases">
        <authorList>
            <person name="Petersen C."/>
        </authorList>
    </citation>
    <scope>NUCLEOTIDE SEQUENCE</scope>
    <source>
        <strain evidence="2">IBT 16849</strain>
    </source>
</reference>
<organism evidence="2 3">
    <name type="scientific">Penicillium cf. griseofulvum</name>
    <dbReference type="NCBI Taxonomy" id="2972120"/>
    <lineage>
        <taxon>Eukaryota</taxon>
        <taxon>Fungi</taxon>
        <taxon>Dikarya</taxon>
        <taxon>Ascomycota</taxon>
        <taxon>Pezizomycotina</taxon>
        <taxon>Eurotiomycetes</taxon>
        <taxon>Eurotiomycetidae</taxon>
        <taxon>Eurotiales</taxon>
        <taxon>Aspergillaceae</taxon>
        <taxon>Penicillium</taxon>
    </lineage>
</organism>
<reference evidence="2" key="2">
    <citation type="journal article" date="2023" name="IMA Fungus">
        <title>Comparative genomic study of the Penicillium genus elucidates a diverse pangenome and 15 lateral gene transfer events.</title>
        <authorList>
            <person name="Petersen C."/>
            <person name="Sorensen T."/>
            <person name="Nielsen M.R."/>
            <person name="Sondergaard T.E."/>
            <person name="Sorensen J.L."/>
            <person name="Fitzpatrick D.A."/>
            <person name="Frisvad J.C."/>
            <person name="Nielsen K.L."/>
        </authorList>
    </citation>
    <scope>NUCLEOTIDE SEQUENCE</scope>
    <source>
        <strain evidence="2">IBT 16849</strain>
    </source>
</reference>
<gene>
    <name evidence="2" type="ORF">N7472_009301</name>
</gene>
<proteinExistence type="predicted"/>